<feature type="region of interest" description="Disordered" evidence="6">
    <location>
        <begin position="1"/>
        <end position="20"/>
    </location>
</feature>
<organism evidence="7 8">
    <name type="scientific">Moschus moschiferus</name>
    <name type="common">Siberian musk deer</name>
    <name type="synonym">Moschus sibiricus</name>
    <dbReference type="NCBI Taxonomy" id="68415"/>
    <lineage>
        <taxon>Eukaryota</taxon>
        <taxon>Metazoa</taxon>
        <taxon>Chordata</taxon>
        <taxon>Craniata</taxon>
        <taxon>Vertebrata</taxon>
        <taxon>Euteleostomi</taxon>
        <taxon>Mammalia</taxon>
        <taxon>Eutheria</taxon>
        <taxon>Laurasiatheria</taxon>
        <taxon>Artiodactyla</taxon>
        <taxon>Ruminantia</taxon>
        <taxon>Pecora</taxon>
        <taxon>Moschidae</taxon>
        <taxon>Moschus</taxon>
    </lineage>
</organism>
<reference evidence="7" key="2">
    <citation type="submission" date="2025-09" db="UniProtKB">
        <authorList>
            <consortium name="Ensembl"/>
        </authorList>
    </citation>
    <scope>IDENTIFICATION</scope>
</reference>
<evidence type="ECO:0000256" key="1">
    <source>
        <dbReference type="ARBA" id="ARBA00004141"/>
    </source>
</evidence>
<evidence type="ECO:0000313" key="7">
    <source>
        <dbReference type="Ensembl" id="ENSMMSP00000017474.1"/>
    </source>
</evidence>
<dbReference type="GO" id="GO:0033211">
    <property type="term" value="P:adiponectin-activated signaling pathway"/>
    <property type="evidence" value="ECO:0007669"/>
    <property type="project" value="TreeGrafter"/>
</dbReference>
<dbReference type="PANTHER" id="PTHR20855">
    <property type="entry name" value="ADIPOR/PROGESTIN RECEPTOR-RELATED"/>
    <property type="match status" value="1"/>
</dbReference>
<dbReference type="Proteomes" id="UP000694544">
    <property type="component" value="Unplaced"/>
</dbReference>
<dbReference type="InterPro" id="IPR004254">
    <property type="entry name" value="AdipoR/HlyIII-related"/>
</dbReference>
<reference evidence="7" key="1">
    <citation type="submission" date="2025-08" db="UniProtKB">
        <authorList>
            <consortium name="Ensembl"/>
        </authorList>
    </citation>
    <scope>IDENTIFICATION</scope>
</reference>
<dbReference type="AlphaFoldDB" id="A0A8C6FN06"/>
<dbReference type="PANTHER" id="PTHR20855:SF40">
    <property type="entry name" value="ADIPONECTIN RECEPTOR PROTEIN 1"/>
    <property type="match status" value="1"/>
</dbReference>
<evidence type="ECO:0008006" key="9">
    <source>
        <dbReference type="Google" id="ProtNLM"/>
    </source>
</evidence>
<protein>
    <recommendedName>
        <fullName evidence="9">Adiponectin receptor 1</fullName>
    </recommendedName>
</protein>
<name>A0A8C6FN06_MOSMO</name>
<feature type="region of interest" description="Disordered" evidence="6">
    <location>
        <begin position="42"/>
        <end position="65"/>
    </location>
</feature>
<feature type="compositionally biased region" description="Low complexity" evidence="6">
    <location>
        <begin position="10"/>
        <end position="20"/>
    </location>
</feature>
<dbReference type="GeneTree" id="ENSGT00940000154563"/>
<dbReference type="GO" id="GO:0038023">
    <property type="term" value="F:signaling receptor activity"/>
    <property type="evidence" value="ECO:0007669"/>
    <property type="project" value="TreeGrafter"/>
</dbReference>
<keyword evidence="8" id="KW-1185">Reference proteome</keyword>
<accession>A0A8C6FN06</accession>
<evidence type="ECO:0000256" key="4">
    <source>
        <dbReference type="ARBA" id="ARBA00022989"/>
    </source>
</evidence>
<keyword evidence="5" id="KW-0472">Membrane</keyword>
<comment type="subcellular location">
    <subcellularLocation>
        <location evidence="1">Membrane</location>
        <topology evidence="1">Multi-pass membrane protein</topology>
    </subcellularLocation>
</comment>
<keyword evidence="3" id="KW-0812">Transmembrane</keyword>
<comment type="similarity">
    <text evidence="2">Belongs to the ADIPOR family.</text>
</comment>
<evidence type="ECO:0000256" key="5">
    <source>
        <dbReference type="ARBA" id="ARBA00023136"/>
    </source>
</evidence>
<evidence type="ECO:0000256" key="2">
    <source>
        <dbReference type="ARBA" id="ARBA00007018"/>
    </source>
</evidence>
<sequence length="157" mass="17562">MSSHKGPLVAQGNGAPAGNRAAGTVELVELGALVEKKGTWAISSPTKAEEEQAYPGPQEEGEEEKEEFVCEVWEECWRVIPYHVLPDWLKDSNYPLRGHWPPVPSFWACFKSIFCIYMETGDIWILLPGFPRLIYIHRLCSGQLCLLRGTVGPVHPS</sequence>
<proteinExistence type="inferred from homology"/>
<evidence type="ECO:0000313" key="8">
    <source>
        <dbReference type="Proteomes" id="UP000694544"/>
    </source>
</evidence>
<evidence type="ECO:0000256" key="6">
    <source>
        <dbReference type="SAM" id="MobiDB-lite"/>
    </source>
</evidence>
<keyword evidence="4" id="KW-1133">Transmembrane helix</keyword>
<dbReference type="GO" id="GO:0005886">
    <property type="term" value="C:plasma membrane"/>
    <property type="evidence" value="ECO:0007669"/>
    <property type="project" value="TreeGrafter"/>
</dbReference>
<dbReference type="Ensembl" id="ENSMMST00000019310.1">
    <property type="protein sequence ID" value="ENSMMSP00000017474.1"/>
    <property type="gene ID" value="ENSMMSG00000013267.1"/>
</dbReference>
<evidence type="ECO:0000256" key="3">
    <source>
        <dbReference type="ARBA" id="ARBA00022692"/>
    </source>
</evidence>